<keyword evidence="2" id="KW-1133">Transmembrane helix</keyword>
<evidence type="ECO:0000256" key="1">
    <source>
        <dbReference type="ARBA" id="ARBA00007362"/>
    </source>
</evidence>
<feature type="domain" description="EamA" evidence="3">
    <location>
        <begin position="150"/>
        <end position="281"/>
    </location>
</feature>
<dbReference type="InterPro" id="IPR037185">
    <property type="entry name" value="EmrE-like"/>
</dbReference>
<feature type="transmembrane region" description="Helical" evidence="2">
    <location>
        <begin position="267"/>
        <end position="284"/>
    </location>
</feature>
<accession>A0A267MM29</accession>
<dbReference type="SUPFAM" id="SSF103481">
    <property type="entry name" value="Multidrug resistance efflux transporter EmrE"/>
    <property type="match status" value="2"/>
</dbReference>
<comment type="caution">
    <text evidence="4">The sequence shown here is derived from an EMBL/GenBank/DDBJ whole genome shotgun (WGS) entry which is preliminary data.</text>
</comment>
<feature type="transmembrane region" description="Helical" evidence="2">
    <location>
        <begin position="180"/>
        <end position="200"/>
    </location>
</feature>
<reference evidence="4 5" key="1">
    <citation type="submission" date="2017-06" db="EMBL/GenBank/DDBJ databases">
        <title>Draft genome sequence of anaerobic fermentative bacterium Anaeromicrobium sediminis DY2726D isolated from West Pacific Ocean sediments.</title>
        <authorList>
            <person name="Zeng X."/>
        </authorList>
    </citation>
    <scope>NUCLEOTIDE SEQUENCE [LARGE SCALE GENOMIC DNA]</scope>
    <source>
        <strain evidence="4 5">DY2726D</strain>
    </source>
</reference>
<feature type="transmembrane region" description="Helical" evidence="2">
    <location>
        <begin position="91"/>
        <end position="115"/>
    </location>
</feature>
<feature type="domain" description="EamA" evidence="3">
    <location>
        <begin position="9"/>
        <end position="138"/>
    </location>
</feature>
<evidence type="ECO:0000313" key="4">
    <source>
        <dbReference type="EMBL" id="PAB60462.1"/>
    </source>
</evidence>
<dbReference type="EMBL" id="NIBG01000003">
    <property type="protein sequence ID" value="PAB60462.1"/>
    <property type="molecule type" value="Genomic_DNA"/>
</dbReference>
<comment type="similarity">
    <text evidence="1">Belongs to the EamA transporter family.</text>
</comment>
<dbReference type="Proteomes" id="UP000216024">
    <property type="component" value="Unassembled WGS sequence"/>
</dbReference>
<feature type="transmembrane region" description="Helical" evidence="2">
    <location>
        <begin position="212"/>
        <end position="234"/>
    </location>
</feature>
<keyword evidence="5" id="KW-1185">Reference proteome</keyword>
<evidence type="ECO:0000259" key="3">
    <source>
        <dbReference type="Pfam" id="PF00892"/>
    </source>
</evidence>
<dbReference type="PANTHER" id="PTHR22911">
    <property type="entry name" value="ACYL-MALONYL CONDENSING ENZYME-RELATED"/>
    <property type="match status" value="1"/>
</dbReference>
<feature type="transmembrane region" description="Helical" evidence="2">
    <location>
        <begin position="65"/>
        <end position="85"/>
    </location>
</feature>
<organism evidence="4 5">
    <name type="scientific">Anaeromicrobium sediminis</name>
    <dbReference type="NCBI Taxonomy" id="1478221"/>
    <lineage>
        <taxon>Bacteria</taxon>
        <taxon>Bacillati</taxon>
        <taxon>Bacillota</taxon>
        <taxon>Clostridia</taxon>
        <taxon>Peptostreptococcales</taxon>
        <taxon>Thermotaleaceae</taxon>
        <taxon>Anaeromicrobium</taxon>
    </lineage>
</organism>
<evidence type="ECO:0000313" key="5">
    <source>
        <dbReference type="Proteomes" id="UP000216024"/>
    </source>
</evidence>
<dbReference type="GO" id="GO:0016020">
    <property type="term" value="C:membrane"/>
    <property type="evidence" value="ECO:0007669"/>
    <property type="project" value="InterPro"/>
</dbReference>
<keyword evidence="2" id="KW-0472">Membrane</keyword>
<dbReference type="Pfam" id="PF00892">
    <property type="entry name" value="EamA"/>
    <property type="match status" value="2"/>
</dbReference>
<dbReference type="RefSeq" id="WP_095131995.1">
    <property type="nucleotide sequence ID" value="NZ_NIBG01000003.1"/>
</dbReference>
<feature type="transmembrane region" description="Helical" evidence="2">
    <location>
        <begin position="148"/>
        <end position="168"/>
    </location>
</feature>
<keyword evidence="2" id="KW-0812">Transmembrane</keyword>
<evidence type="ECO:0000256" key="2">
    <source>
        <dbReference type="SAM" id="Phobius"/>
    </source>
</evidence>
<feature type="transmembrane region" description="Helical" evidence="2">
    <location>
        <begin position="241"/>
        <end position="261"/>
    </location>
</feature>
<gene>
    <name evidence="4" type="ORF">CCE28_06080</name>
</gene>
<sequence length="294" mass="32472">MDKKIDPKLIILIGVIFVSFSSVLTKMCSAPALIIGTYRLGFTSFILLPYVLAKNTHELKNVSRKTLVQCICSGVFLALHFATWLESIKYTSIASSTVLVNTHPIFIVLGSIFILKEKVSRKSLASIFIALIGSAIISMGDSSLGKNILYGDMLAILGGLTVACYMLIGRIARQKLSVNAYTFIVYTSCTITLLLFDFITGTPLYPYPKLDWIIFISLAVCCTILGHSIFNWALEYLSPSFVSTAILGEPIFATIWAIFLFNQIPTLWQISGGLIVIFGIYRFIQVTENSSTEN</sequence>
<protein>
    <recommendedName>
        <fullName evidence="3">EamA domain-containing protein</fullName>
    </recommendedName>
</protein>
<name>A0A267MM29_9FIRM</name>
<proteinExistence type="inferred from homology"/>
<dbReference type="InterPro" id="IPR000620">
    <property type="entry name" value="EamA_dom"/>
</dbReference>
<feature type="transmembrane region" description="Helical" evidence="2">
    <location>
        <begin position="35"/>
        <end position="53"/>
    </location>
</feature>
<dbReference type="PANTHER" id="PTHR22911:SF76">
    <property type="entry name" value="EAMA DOMAIN-CONTAINING PROTEIN"/>
    <property type="match status" value="1"/>
</dbReference>
<dbReference type="OrthoDB" id="9790852at2"/>
<feature type="transmembrane region" description="Helical" evidence="2">
    <location>
        <begin position="124"/>
        <end position="142"/>
    </location>
</feature>
<dbReference type="AlphaFoldDB" id="A0A267MM29"/>